<comment type="caution">
    <text evidence="2">The sequence shown here is derived from an EMBL/GenBank/DDBJ whole genome shotgun (WGS) entry which is preliminary data.</text>
</comment>
<protein>
    <recommendedName>
        <fullName evidence="3">3-oxoacyl-ACP reductase</fullName>
    </recommendedName>
</protein>
<dbReference type="PANTHER" id="PTHR42879">
    <property type="entry name" value="3-OXOACYL-(ACYL-CARRIER-PROTEIN) REDUCTASE"/>
    <property type="match status" value="1"/>
</dbReference>
<organism evidence="2">
    <name type="scientific">marine sediment metagenome</name>
    <dbReference type="NCBI Taxonomy" id="412755"/>
    <lineage>
        <taxon>unclassified sequences</taxon>
        <taxon>metagenomes</taxon>
        <taxon>ecological metagenomes</taxon>
    </lineage>
</organism>
<dbReference type="PANTHER" id="PTHR42879:SF6">
    <property type="entry name" value="NADPH-DEPENDENT REDUCTASE BACG"/>
    <property type="match status" value="1"/>
</dbReference>
<reference evidence="2" key="1">
    <citation type="journal article" date="2015" name="Nature">
        <title>Complex archaea that bridge the gap between prokaryotes and eukaryotes.</title>
        <authorList>
            <person name="Spang A."/>
            <person name="Saw J.H."/>
            <person name="Jorgensen S.L."/>
            <person name="Zaremba-Niedzwiedzka K."/>
            <person name="Martijn J."/>
            <person name="Lind A.E."/>
            <person name="van Eijk R."/>
            <person name="Schleper C."/>
            <person name="Guy L."/>
            <person name="Ettema T.J."/>
        </authorList>
    </citation>
    <scope>NUCLEOTIDE SEQUENCE</scope>
</reference>
<dbReference type="SUPFAM" id="SSF51735">
    <property type="entry name" value="NAD(P)-binding Rossmann-fold domains"/>
    <property type="match status" value="1"/>
</dbReference>
<dbReference type="Pfam" id="PF13561">
    <property type="entry name" value="adh_short_C2"/>
    <property type="match status" value="1"/>
</dbReference>
<dbReference type="InterPro" id="IPR036291">
    <property type="entry name" value="NAD(P)-bd_dom_sf"/>
</dbReference>
<dbReference type="AlphaFoldDB" id="A0A0F9TEX9"/>
<evidence type="ECO:0000313" key="2">
    <source>
        <dbReference type="EMBL" id="KKN77799.1"/>
    </source>
</evidence>
<gene>
    <name evidence="2" type="ORF">LCGC14_0356590</name>
</gene>
<evidence type="ECO:0000256" key="1">
    <source>
        <dbReference type="ARBA" id="ARBA00006484"/>
    </source>
</evidence>
<dbReference type="PRINTS" id="PR00081">
    <property type="entry name" value="GDHRDH"/>
</dbReference>
<evidence type="ECO:0008006" key="3">
    <source>
        <dbReference type="Google" id="ProtNLM"/>
    </source>
</evidence>
<proteinExistence type="inferred from homology"/>
<dbReference type="Gene3D" id="3.40.50.720">
    <property type="entry name" value="NAD(P)-binding Rossmann-like Domain"/>
    <property type="match status" value="1"/>
</dbReference>
<name>A0A0F9TEX9_9ZZZZ</name>
<accession>A0A0F9TEX9</accession>
<sequence length="259" mass="27535">METGLQGRKALICASSRGLGFACAQALALEGCAIVINGRDEASLACAARQIAQITGVRPLHVVADIATEEGREKLAEPLASADILVTNNGGPPPGDMADWDNARWHAALEANMLSAVSLIQDVVPGMRTRKFGRIVNITSAMVKTPRLAMGLSTAARAGLTAFSKALSAEVIRDNVTINNLLPERIETDRLRYMTDKLAKHKGISLAQAREEMLRPIPAGRFGRPEELAAACIFLCSQQAGYITGQNLQLDGGAYSGLI</sequence>
<dbReference type="CDD" id="cd05344">
    <property type="entry name" value="BKR_like_SDR_like"/>
    <property type="match status" value="1"/>
</dbReference>
<dbReference type="EMBL" id="LAZR01000273">
    <property type="protein sequence ID" value="KKN77799.1"/>
    <property type="molecule type" value="Genomic_DNA"/>
</dbReference>
<dbReference type="InterPro" id="IPR050259">
    <property type="entry name" value="SDR"/>
</dbReference>
<dbReference type="InterPro" id="IPR002347">
    <property type="entry name" value="SDR_fam"/>
</dbReference>
<comment type="similarity">
    <text evidence="1">Belongs to the short-chain dehydrogenases/reductases (SDR) family.</text>
</comment>